<dbReference type="AlphaFoldDB" id="A0A444IZ95"/>
<organism evidence="1 2">
    <name type="scientific">Candidatus Electrothrix aarhusensis</name>
    <dbReference type="NCBI Taxonomy" id="1859131"/>
    <lineage>
        <taxon>Bacteria</taxon>
        <taxon>Pseudomonadati</taxon>
        <taxon>Thermodesulfobacteriota</taxon>
        <taxon>Desulfobulbia</taxon>
        <taxon>Desulfobulbales</taxon>
        <taxon>Desulfobulbaceae</taxon>
        <taxon>Candidatus Electrothrix</taxon>
    </lineage>
</organism>
<reference evidence="1 2" key="1">
    <citation type="submission" date="2017-01" db="EMBL/GenBank/DDBJ databases">
        <title>The cable genome- insights into the physiology and evolution of filamentous bacteria capable of sulfide oxidation via long distance electron transfer.</title>
        <authorList>
            <person name="Schreiber L."/>
            <person name="Bjerg J.T."/>
            <person name="Boggild A."/>
            <person name="Van De Vossenberg J."/>
            <person name="Meysman F."/>
            <person name="Nielsen L.P."/>
            <person name="Schramm A."/>
            <person name="Kjeldsen K.U."/>
        </authorList>
    </citation>
    <scope>NUCLEOTIDE SEQUENCE [LARGE SCALE GENOMIC DNA]</scope>
    <source>
        <strain evidence="1">MCF</strain>
    </source>
</reference>
<gene>
    <name evidence="1" type="ORF">H206_00438</name>
</gene>
<evidence type="ECO:0000313" key="1">
    <source>
        <dbReference type="EMBL" id="RWX46146.1"/>
    </source>
</evidence>
<protein>
    <submittedName>
        <fullName evidence="1">Uncharacterized protein</fullName>
    </submittedName>
</protein>
<evidence type="ECO:0000313" key="2">
    <source>
        <dbReference type="Proteomes" id="UP000287853"/>
    </source>
</evidence>
<dbReference type="EMBL" id="MTKO01000069">
    <property type="protein sequence ID" value="RWX46146.1"/>
    <property type="molecule type" value="Genomic_DNA"/>
</dbReference>
<name>A0A444IZ95_9BACT</name>
<accession>A0A444IZ95</accession>
<sequence>MSSYELITVEKLTKQLSSYEPETEITFGSSTYSKRPLIFLRFKRYAEDVLLIELYEDVETGESHRPTPEHVDRITVGEIREQLSAYRPSDKIDFGCTIDGVLLELENVTNVVSFNFKQSEPPEGRYVLTRST</sequence>
<proteinExistence type="predicted"/>
<dbReference type="Proteomes" id="UP000287853">
    <property type="component" value="Unassembled WGS sequence"/>
</dbReference>
<keyword evidence="2" id="KW-1185">Reference proteome</keyword>
<comment type="caution">
    <text evidence="1">The sequence shown here is derived from an EMBL/GenBank/DDBJ whole genome shotgun (WGS) entry which is preliminary data.</text>
</comment>